<dbReference type="Proteomes" id="UP000419138">
    <property type="component" value="Unassembled WGS sequence"/>
</dbReference>
<sequence length="162" mass="17326">MTVVSGCWNAVSVRDQRYQETCMGTWGTGPFDSDLAADFVDELEGLAPQQVIDVFERSFQRVANAGTQVAGADGVEAVAAAALVASMIADSRIVIDPEDGPREPLPALPTSLRAMARQALHCVLQDGSESMTGWVDSADADEWHQEVQQILQALSTAADHPQ</sequence>
<proteinExistence type="predicted"/>
<comment type="caution">
    <text evidence="1">The sequence shown here is derived from an EMBL/GenBank/DDBJ whole genome shotgun (WGS) entry which is preliminary data.</text>
</comment>
<accession>A0A646KP87</accession>
<evidence type="ECO:0000313" key="1">
    <source>
        <dbReference type="EMBL" id="MQT04129.1"/>
    </source>
</evidence>
<keyword evidence="2" id="KW-1185">Reference proteome</keyword>
<name>A0A646KP87_STRJU</name>
<organism evidence="1 2">
    <name type="scientific">Streptomyces jumonjinensis</name>
    <dbReference type="NCBI Taxonomy" id="1945"/>
    <lineage>
        <taxon>Bacteria</taxon>
        <taxon>Bacillati</taxon>
        <taxon>Actinomycetota</taxon>
        <taxon>Actinomycetes</taxon>
        <taxon>Kitasatosporales</taxon>
        <taxon>Streptomycetaceae</taxon>
        <taxon>Streptomyces</taxon>
    </lineage>
</organism>
<gene>
    <name evidence="1" type="ORF">FF041_29365</name>
</gene>
<reference evidence="1 2" key="1">
    <citation type="submission" date="2019-05" db="EMBL/GenBank/DDBJ databases">
        <title>Comparative genomics and metabolomics analyses of clavulanic acid producing Streptomyces species provides insight into specialized metabolism and evolution of beta-lactam biosynthetic gene clusters.</title>
        <authorList>
            <person name="Moore M.A."/>
            <person name="Cruz-Morales P."/>
            <person name="Barona Gomez F."/>
            <person name="Kapil T."/>
        </authorList>
    </citation>
    <scope>NUCLEOTIDE SEQUENCE [LARGE SCALE GENOMIC DNA]</scope>
    <source>
        <strain evidence="1 2">NRRL 5741</strain>
    </source>
</reference>
<protein>
    <submittedName>
        <fullName evidence="1">DUF4259 domain-containing protein</fullName>
    </submittedName>
</protein>
<dbReference type="InterPro" id="IPR025355">
    <property type="entry name" value="DUF4259"/>
</dbReference>
<dbReference type="OrthoDB" id="73183at2"/>
<dbReference type="AlphaFoldDB" id="A0A646KP87"/>
<dbReference type="EMBL" id="VCLA01000184">
    <property type="protein sequence ID" value="MQT04129.1"/>
    <property type="molecule type" value="Genomic_DNA"/>
</dbReference>
<evidence type="ECO:0000313" key="2">
    <source>
        <dbReference type="Proteomes" id="UP000419138"/>
    </source>
</evidence>
<dbReference type="Pfam" id="PF14078">
    <property type="entry name" value="DUF4259"/>
    <property type="match status" value="1"/>
</dbReference>